<evidence type="ECO:0000259" key="10">
    <source>
        <dbReference type="Pfam" id="PF14681"/>
    </source>
</evidence>
<dbReference type="CDD" id="cd06223">
    <property type="entry name" value="PRTases_typeI"/>
    <property type="match status" value="1"/>
</dbReference>
<keyword evidence="6" id="KW-0328">Glycosyltransferase</keyword>
<dbReference type="SUPFAM" id="SSF53271">
    <property type="entry name" value="PRTase-like"/>
    <property type="match status" value="1"/>
</dbReference>
<protein>
    <recommendedName>
        <fullName evidence="4">uracil phosphoribosyltransferase</fullName>
        <ecNumber evidence="4">2.4.2.9</ecNumber>
    </recommendedName>
</protein>
<organism evidence="11">
    <name type="scientific">Paramoeba aestuarina</name>
    <dbReference type="NCBI Taxonomy" id="180227"/>
    <lineage>
        <taxon>Eukaryota</taxon>
        <taxon>Amoebozoa</taxon>
        <taxon>Discosea</taxon>
        <taxon>Flabellinia</taxon>
        <taxon>Dactylopodida</taxon>
        <taxon>Paramoebidae</taxon>
        <taxon>Paramoeba</taxon>
    </lineage>
</organism>
<comment type="pathway">
    <text evidence="2">Pyrimidine metabolism; UMP biosynthesis via salvage pathway; UMP from uracil: step 1/1.</text>
</comment>
<dbReference type="InterPro" id="IPR000836">
    <property type="entry name" value="PRTase_dom"/>
</dbReference>
<evidence type="ECO:0000256" key="1">
    <source>
        <dbReference type="ARBA" id="ARBA00001946"/>
    </source>
</evidence>
<dbReference type="GO" id="GO:0008655">
    <property type="term" value="P:pyrimidine-containing compound salvage"/>
    <property type="evidence" value="ECO:0007669"/>
    <property type="project" value="UniProtKB-ARBA"/>
</dbReference>
<evidence type="ECO:0000256" key="4">
    <source>
        <dbReference type="ARBA" id="ARBA00011894"/>
    </source>
</evidence>
<evidence type="ECO:0000256" key="8">
    <source>
        <dbReference type="ARBA" id="ARBA00022741"/>
    </source>
</evidence>
<keyword evidence="9" id="KW-0342">GTP-binding</keyword>
<dbReference type="GO" id="GO:0005525">
    <property type="term" value="F:GTP binding"/>
    <property type="evidence" value="ECO:0007669"/>
    <property type="project" value="UniProtKB-KW"/>
</dbReference>
<dbReference type="Pfam" id="PF14681">
    <property type="entry name" value="UPRTase"/>
    <property type="match status" value="1"/>
</dbReference>
<keyword evidence="8" id="KW-0547">Nucleotide-binding</keyword>
<dbReference type="AlphaFoldDB" id="A0A7S4KUN0"/>
<keyword evidence="7" id="KW-0808">Transferase</keyword>
<reference evidence="11" key="1">
    <citation type="submission" date="2021-01" db="EMBL/GenBank/DDBJ databases">
        <authorList>
            <person name="Corre E."/>
            <person name="Pelletier E."/>
            <person name="Niang G."/>
            <person name="Scheremetjew M."/>
            <person name="Finn R."/>
            <person name="Kale V."/>
            <person name="Holt S."/>
            <person name="Cochrane G."/>
            <person name="Meng A."/>
            <person name="Brown T."/>
            <person name="Cohen L."/>
        </authorList>
    </citation>
    <scope>NUCLEOTIDE SEQUENCE</scope>
    <source>
        <strain evidence="11">SoJaBio B1-5/56/2</strain>
    </source>
</reference>
<feature type="domain" description="Phosphoribosyltransferase" evidence="10">
    <location>
        <begin position="22"/>
        <end position="228"/>
    </location>
</feature>
<evidence type="ECO:0000313" key="11">
    <source>
        <dbReference type="EMBL" id="CAE2306074.1"/>
    </source>
</evidence>
<dbReference type="InterPro" id="IPR029057">
    <property type="entry name" value="PRTase-like"/>
</dbReference>
<sequence length="229" mass="25993">MQSPISNTQKHMIFPNVYALKETQQVRILQTAIRNKDTSNEDFVFYADRLVRLLVEEALSFLPCRRKDIETPTGSFYEGLEPASKICGVSIMRAGESMEKALRDTCRGTRIGKILIQRVEHGSYNNTIKEYYCKLPNDIASRFVLLLDPMLASGDSASRATRILIDEYNVREEHIVFVNVISAPEGLRAYSQRFPNVRIIVGAIDEGLNEQKHIRPGLGDFGDRYFGTN</sequence>
<dbReference type="EC" id="2.4.2.9" evidence="4"/>
<proteinExistence type="inferred from homology"/>
<name>A0A7S4KUN0_9EUKA</name>
<evidence type="ECO:0000256" key="5">
    <source>
        <dbReference type="ARBA" id="ARBA00022533"/>
    </source>
</evidence>
<dbReference type="GO" id="GO:0004845">
    <property type="term" value="F:uracil phosphoribosyltransferase activity"/>
    <property type="evidence" value="ECO:0007669"/>
    <property type="project" value="UniProtKB-EC"/>
</dbReference>
<comment type="cofactor">
    <cofactor evidence="1">
        <name>Mg(2+)</name>
        <dbReference type="ChEBI" id="CHEBI:18420"/>
    </cofactor>
</comment>
<evidence type="ECO:0000256" key="7">
    <source>
        <dbReference type="ARBA" id="ARBA00022679"/>
    </source>
</evidence>
<dbReference type="NCBIfam" id="NF001097">
    <property type="entry name" value="PRK00129.1"/>
    <property type="match status" value="1"/>
</dbReference>
<gene>
    <name evidence="11" type="ORF">NAES01612_LOCUS11648</name>
</gene>
<accession>A0A7S4KUN0</accession>
<keyword evidence="5" id="KW-0021">Allosteric enzyme</keyword>
<comment type="similarity">
    <text evidence="3">Belongs to the UPRTase family.</text>
</comment>
<dbReference type="EMBL" id="HBKR01017614">
    <property type="protein sequence ID" value="CAE2306074.1"/>
    <property type="molecule type" value="Transcribed_RNA"/>
</dbReference>
<evidence type="ECO:0000256" key="6">
    <source>
        <dbReference type="ARBA" id="ARBA00022676"/>
    </source>
</evidence>
<dbReference type="FunFam" id="3.40.50.2020:FF:000023">
    <property type="entry name" value="Probable uracil phosphoribosyltransferase"/>
    <property type="match status" value="1"/>
</dbReference>
<dbReference type="Gene3D" id="3.40.50.2020">
    <property type="match status" value="1"/>
</dbReference>
<evidence type="ECO:0000256" key="2">
    <source>
        <dbReference type="ARBA" id="ARBA00005180"/>
    </source>
</evidence>
<evidence type="ECO:0000256" key="3">
    <source>
        <dbReference type="ARBA" id="ARBA00009516"/>
    </source>
</evidence>
<evidence type="ECO:0000256" key="9">
    <source>
        <dbReference type="ARBA" id="ARBA00023134"/>
    </source>
</evidence>